<evidence type="ECO:0000313" key="3">
    <source>
        <dbReference type="Proteomes" id="UP000233375"/>
    </source>
</evidence>
<keyword evidence="3" id="KW-1185">Reference proteome</keyword>
<name>A0A2N0YX81_9BACI</name>
<dbReference type="EMBL" id="PISE01000059">
    <property type="protein sequence ID" value="PKG21859.1"/>
    <property type="molecule type" value="Genomic_DNA"/>
</dbReference>
<organism evidence="2 3">
    <name type="scientific">Niallia nealsonii</name>
    <dbReference type="NCBI Taxonomy" id="115979"/>
    <lineage>
        <taxon>Bacteria</taxon>
        <taxon>Bacillati</taxon>
        <taxon>Bacillota</taxon>
        <taxon>Bacilli</taxon>
        <taxon>Bacillales</taxon>
        <taxon>Bacillaceae</taxon>
        <taxon>Niallia</taxon>
    </lineage>
</organism>
<feature type="coiled-coil region" evidence="1">
    <location>
        <begin position="3"/>
        <end position="37"/>
    </location>
</feature>
<protein>
    <submittedName>
        <fullName evidence="2">Uncharacterized protein</fullName>
    </submittedName>
</protein>
<proteinExistence type="predicted"/>
<evidence type="ECO:0000256" key="1">
    <source>
        <dbReference type="SAM" id="Coils"/>
    </source>
</evidence>
<comment type="caution">
    <text evidence="2">The sequence shown here is derived from an EMBL/GenBank/DDBJ whole genome shotgun (WGS) entry which is preliminary data.</text>
</comment>
<reference evidence="2 3" key="1">
    <citation type="journal article" date="2003" name="Int. J. Syst. Evol. Microbiol.">
        <title>Bacillus nealsonii sp. nov., isolated from a spacecraft-assembly facility, whose spores are gamma-radiation resistant.</title>
        <authorList>
            <person name="Venkateswaran K."/>
            <person name="Kempf M."/>
            <person name="Chen F."/>
            <person name="Satomi M."/>
            <person name="Nicholson W."/>
            <person name="Kern R."/>
        </authorList>
    </citation>
    <scope>NUCLEOTIDE SEQUENCE [LARGE SCALE GENOMIC DNA]</scope>
    <source>
        <strain evidence="2 3">FO-92</strain>
    </source>
</reference>
<evidence type="ECO:0000313" key="2">
    <source>
        <dbReference type="EMBL" id="PKG21859.1"/>
    </source>
</evidence>
<sequence>MTKKEMQEDINNLRDCVEELKENINRLEVENSIASTSKGQREVNDYLVNLCNQQIEVSEKKIRYLLLCLESPITENHNLYDAITSPFTLFRCTPRSLLFA</sequence>
<gene>
    <name evidence="2" type="ORF">CWS01_20275</name>
</gene>
<keyword evidence="1" id="KW-0175">Coiled coil</keyword>
<dbReference type="Proteomes" id="UP000233375">
    <property type="component" value="Unassembled WGS sequence"/>
</dbReference>
<accession>A0A2N0YX81</accession>
<dbReference type="AlphaFoldDB" id="A0A2N0YX81"/>
<dbReference type="RefSeq" id="WP_101179022.1">
    <property type="nucleotide sequence ID" value="NZ_PISE01000059.1"/>
</dbReference>